<name>A0A328AF05_9CAUL</name>
<dbReference type="AlphaFoldDB" id="A0A328AF05"/>
<dbReference type="InterPro" id="IPR034122">
    <property type="entry name" value="Retropepsin-like_bacterial"/>
</dbReference>
<dbReference type="OrthoDB" id="107347at2"/>
<evidence type="ECO:0008006" key="3">
    <source>
        <dbReference type="Google" id="ProtNLM"/>
    </source>
</evidence>
<dbReference type="CDD" id="cd05483">
    <property type="entry name" value="retropepsin_like_bacteria"/>
    <property type="match status" value="1"/>
</dbReference>
<dbReference type="SUPFAM" id="SSF50630">
    <property type="entry name" value="Acid proteases"/>
    <property type="match status" value="2"/>
</dbReference>
<keyword evidence="2" id="KW-1185">Reference proteome</keyword>
<dbReference type="EMBL" id="QFYQ01000001">
    <property type="protein sequence ID" value="RAK53312.1"/>
    <property type="molecule type" value="Genomic_DNA"/>
</dbReference>
<organism evidence="1 2">
    <name type="scientific">Phenylobacterium soli</name>
    <dbReference type="NCBI Taxonomy" id="2170551"/>
    <lineage>
        <taxon>Bacteria</taxon>
        <taxon>Pseudomonadati</taxon>
        <taxon>Pseudomonadota</taxon>
        <taxon>Alphaproteobacteria</taxon>
        <taxon>Caulobacterales</taxon>
        <taxon>Caulobacteraceae</taxon>
        <taxon>Phenylobacterium</taxon>
    </lineage>
</organism>
<dbReference type="Gene3D" id="2.40.70.10">
    <property type="entry name" value="Acid Proteases"/>
    <property type="match status" value="2"/>
</dbReference>
<comment type="caution">
    <text evidence="1">The sequence shown here is derived from an EMBL/GenBank/DDBJ whole genome shotgun (WGS) entry which is preliminary data.</text>
</comment>
<dbReference type="Proteomes" id="UP000249254">
    <property type="component" value="Unassembled WGS sequence"/>
</dbReference>
<sequence>MAFGGFTRRALLTRLTLLGAGLGAAWWLRERYLYPTPTVTFARGEATDWLAIPERGGLIELTARVRNIPIRVVVDSGAQFSAIDHRLADALRLKAAPIPLVAFGVSGEPALTHTVSLDLTLGGMQVQGVRAATLDLVTLSGAIRRPFAMLIGRDVLRALTADIDWPGRRIRFVKPGAFQPPAGASVARARSQGGALMVPIAVEGRSPIEVMVDTGATAAVALAEKTAQALGLLNGRPVTTGRSVSLGGLSEDRVVRAAEVVFAGRRLTDVEVQIFTPAVQGPLPAGLLGVGILRQYRAAMDLEAGVLWLAPPS</sequence>
<reference evidence="2" key="1">
    <citation type="submission" date="2018-05" db="EMBL/GenBank/DDBJ databases">
        <authorList>
            <person name="Li X."/>
        </authorList>
    </citation>
    <scope>NUCLEOTIDE SEQUENCE [LARGE SCALE GENOMIC DNA]</scope>
    <source>
        <strain evidence="2">LX32</strain>
    </source>
</reference>
<dbReference type="RefSeq" id="WP_111527064.1">
    <property type="nucleotide sequence ID" value="NZ_JBHRSG010000001.1"/>
</dbReference>
<protein>
    <recommendedName>
        <fullName evidence="3">Peptidase aspartic</fullName>
    </recommendedName>
</protein>
<dbReference type="InterPro" id="IPR021109">
    <property type="entry name" value="Peptidase_aspartic_dom_sf"/>
</dbReference>
<proteinExistence type="predicted"/>
<evidence type="ECO:0000313" key="1">
    <source>
        <dbReference type="EMBL" id="RAK53312.1"/>
    </source>
</evidence>
<dbReference type="Pfam" id="PF13650">
    <property type="entry name" value="Asp_protease_2"/>
    <property type="match status" value="2"/>
</dbReference>
<evidence type="ECO:0000313" key="2">
    <source>
        <dbReference type="Proteomes" id="UP000249254"/>
    </source>
</evidence>
<gene>
    <name evidence="1" type="ORF">DJ017_01595</name>
</gene>
<accession>A0A328AF05</accession>